<organism evidence="2 3">
    <name type="scientific">Sphagnum jensenii</name>
    <dbReference type="NCBI Taxonomy" id="128206"/>
    <lineage>
        <taxon>Eukaryota</taxon>
        <taxon>Viridiplantae</taxon>
        <taxon>Streptophyta</taxon>
        <taxon>Embryophyta</taxon>
        <taxon>Bryophyta</taxon>
        <taxon>Sphagnophytina</taxon>
        <taxon>Sphagnopsida</taxon>
        <taxon>Sphagnales</taxon>
        <taxon>Sphagnaceae</taxon>
        <taxon>Sphagnum</taxon>
    </lineage>
</organism>
<dbReference type="EMBL" id="OZ023711">
    <property type="protein sequence ID" value="CAK9859707.1"/>
    <property type="molecule type" value="Genomic_DNA"/>
</dbReference>
<feature type="domain" description="Bifunctional inhibitor/plant lipid transfer protein/seed storage helical" evidence="1">
    <location>
        <begin position="11"/>
        <end position="67"/>
    </location>
</feature>
<proteinExistence type="predicted"/>
<evidence type="ECO:0000313" key="3">
    <source>
        <dbReference type="Proteomes" id="UP001497522"/>
    </source>
</evidence>
<sequence>MLALFNSIVEAAPKNCCSALASAESAESAKAVCLYKLLQTVVSNSSDYNQDVNLTRALDLPKDCKLPDYSTKTTSTCHQLFIINTCPKSSAMGMSSRRLSLLGAWLLYLYLHLHLSTLFRNSEFPNFLPVKSGLMG</sequence>
<dbReference type="Gene3D" id="1.10.110.10">
    <property type="entry name" value="Plant lipid-transfer and hydrophobic proteins"/>
    <property type="match status" value="1"/>
</dbReference>
<reference evidence="2" key="1">
    <citation type="submission" date="2024-03" db="EMBL/GenBank/DDBJ databases">
        <authorList>
            <consortium name="ELIXIR-Norway"/>
            <consortium name="Elixir Norway"/>
        </authorList>
    </citation>
    <scope>NUCLEOTIDE SEQUENCE</scope>
</reference>
<accession>A0ABP1AB33</accession>
<keyword evidence="3" id="KW-1185">Reference proteome</keyword>
<protein>
    <recommendedName>
        <fullName evidence="1">Bifunctional inhibitor/plant lipid transfer protein/seed storage helical domain-containing protein</fullName>
    </recommendedName>
</protein>
<name>A0ABP1AB33_9BRYO</name>
<dbReference type="Proteomes" id="UP001497522">
    <property type="component" value="Chromosome 10"/>
</dbReference>
<evidence type="ECO:0000259" key="1">
    <source>
        <dbReference type="Pfam" id="PF00234"/>
    </source>
</evidence>
<gene>
    <name evidence="2" type="ORF">CSSPJE1EN2_LOCUS2702</name>
</gene>
<dbReference type="InterPro" id="IPR016140">
    <property type="entry name" value="Bifunc_inhib/LTP/seed_store"/>
</dbReference>
<dbReference type="SUPFAM" id="SSF47699">
    <property type="entry name" value="Bifunctional inhibitor/lipid-transfer protein/seed storage 2S albumin"/>
    <property type="match status" value="1"/>
</dbReference>
<dbReference type="Pfam" id="PF00234">
    <property type="entry name" value="Tryp_alpha_amyl"/>
    <property type="match status" value="1"/>
</dbReference>
<evidence type="ECO:0000313" key="2">
    <source>
        <dbReference type="EMBL" id="CAK9859707.1"/>
    </source>
</evidence>
<dbReference type="InterPro" id="IPR036312">
    <property type="entry name" value="Bifun_inhib/LTP/seed_sf"/>
</dbReference>